<gene>
    <name evidence="2" type="ORF">CCO02nite_27130</name>
</gene>
<keyword evidence="1" id="KW-0472">Membrane</keyword>
<feature type="transmembrane region" description="Helical" evidence="1">
    <location>
        <begin position="100"/>
        <end position="124"/>
    </location>
</feature>
<keyword evidence="1" id="KW-1133">Transmembrane helix</keyword>
<name>A0A511JDJ8_9CELL</name>
<evidence type="ECO:0000256" key="1">
    <source>
        <dbReference type="SAM" id="Phobius"/>
    </source>
</evidence>
<evidence type="ECO:0000313" key="3">
    <source>
        <dbReference type="Proteomes" id="UP000321720"/>
    </source>
</evidence>
<dbReference type="EMBL" id="BJWG01000013">
    <property type="protein sequence ID" value="GEL96055.1"/>
    <property type="molecule type" value="Genomic_DNA"/>
</dbReference>
<evidence type="ECO:0000313" key="2">
    <source>
        <dbReference type="EMBL" id="GEL96055.1"/>
    </source>
</evidence>
<proteinExistence type="predicted"/>
<comment type="caution">
    <text evidence="2">The sequence shown here is derived from an EMBL/GenBank/DDBJ whole genome shotgun (WGS) entry which is preliminary data.</text>
</comment>
<keyword evidence="1" id="KW-0812">Transmembrane</keyword>
<feature type="transmembrane region" description="Helical" evidence="1">
    <location>
        <begin position="40"/>
        <end position="61"/>
    </location>
</feature>
<dbReference type="Proteomes" id="UP000321720">
    <property type="component" value="Unassembled WGS sequence"/>
</dbReference>
<feature type="transmembrane region" description="Helical" evidence="1">
    <location>
        <begin position="68"/>
        <end position="88"/>
    </location>
</feature>
<keyword evidence="3" id="KW-1185">Reference proteome</keyword>
<evidence type="ECO:0008006" key="4">
    <source>
        <dbReference type="Google" id="ProtNLM"/>
    </source>
</evidence>
<reference evidence="2 3" key="1">
    <citation type="submission" date="2019-07" db="EMBL/GenBank/DDBJ databases">
        <title>Whole genome shotgun sequence of Cellulomonas composti NBRC 100758.</title>
        <authorList>
            <person name="Hosoyama A."/>
            <person name="Uohara A."/>
            <person name="Ohji S."/>
            <person name="Ichikawa N."/>
        </authorList>
    </citation>
    <scope>NUCLEOTIDE SEQUENCE [LARGE SCALE GENOMIC DNA]</scope>
    <source>
        <strain evidence="2 3">NBRC 100758</strain>
    </source>
</reference>
<dbReference type="OrthoDB" id="4325786at2"/>
<protein>
    <recommendedName>
        <fullName evidence="4">Integral membrane protein</fullName>
    </recommendedName>
</protein>
<accession>A0A511JDJ8</accession>
<sequence length="129" mass="13438">MERGPAWPARLLAALAVATSGVVHLYLVLGEDYGGGDGNWLRYAFLAQGIGGIVLAVLLLTWRSVLPLLGAIAFGASTLAGFLLAVYLPDGLLGVHSAWGGWAETVSAITEALAVAAGLWALLLERRRA</sequence>
<organism evidence="2 3">
    <name type="scientific">Cellulomonas composti</name>
    <dbReference type="NCBI Taxonomy" id="266130"/>
    <lineage>
        <taxon>Bacteria</taxon>
        <taxon>Bacillati</taxon>
        <taxon>Actinomycetota</taxon>
        <taxon>Actinomycetes</taxon>
        <taxon>Micrococcales</taxon>
        <taxon>Cellulomonadaceae</taxon>
        <taxon>Cellulomonas</taxon>
    </lineage>
</organism>
<dbReference type="RefSeq" id="WP_146843688.1">
    <property type="nucleotide sequence ID" value="NZ_BJWG01000013.1"/>
</dbReference>
<dbReference type="AlphaFoldDB" id="A0A511JDJ8"/>